<protein>
    <submittedName>
        <fullName evidence="1">Uncharacterized protein</fullName>
    </submittedName>
</protein>
<evidence type="ECO:0000313" key="2">
    <source>
        <dbReference type="Proteomes" id="UP000234914"/>
    </source>
</evidence>
<dbReference type="RefSeq" id="WP_101965222.1">
    <property type="nucleotide sequence ID" value="NZ_PKJS01000025.1"/>
</dbReference>
<dbReference type="Proteomes" id="UP000234914">
    <property type="component" value="Unassembled WGS sequence"/>
</dbReference>
<organism evidence="1 2">
    <name type="scientific">Faucicola osloensis</name>
    <name type="common">Moraxella osloensis</name>
    <dbReference type="NCBI Taxonomy" id="34062"/>
    <lineage>
        <taxon>Bacteria</taxon>
        <taxon>Pseudomonadati</taxon>
        <taxon>Pseudomonadota</taxon>
        <taxon>Gammaproteobacteria</taxon>
        <taxon>Moraxellales</taxon>
        <taxon>Moraxellaceae</taxon>
        <taxon>Faucicola</taxon>
    </lineage>
</organism>
<comment type="caution">
    <text evidence="1">The sequence shown here is derived from an EMBL/GenBank/DDBJ whole genome shotgun (WGS) entry which is preliminary data.</text>
</comment>
<proteinExistence type="predicted"/>
<evidence type="ECO:0000313" key="1">
    <source>
        <dbReference type="EMBL" id="PKZ67747.1"/>
    </source>
</evidence>
<name>A0A2I1RF48_FAUOS</name>
<dbReference type="EMBL" id="PKJS01000025">
    <property type="protein sequence ID" value="PKZ67747.1"/>
    <property type="molecule type" value="Genomic_DNA"/>
</dbReference>
<accession>A0A2I1RF48</accession>
<reference evidence="1 2" key="1">
    <citation type="submission" date="2017-12" db="EMBL/GenBank/DDBJ databases">
        <title>Phylogenetic diversity of female urinary microbiome.</title>
        <authorList>
            <person name="Thomas-White K."/>
            <person name="Wolfe A.J."/>
        </authorList>
    </citation>
    <scope>NUCLEOTIDE SEQUENCE [LARGE SCALE GENOMIC DNA]</scope>
    <source>
        <strain evidence="1 2">UMB0416</strain>
    </source>
</reference>
<gene>
    <name evidence="1" type="ORF">CYJ96_12110</name>
</gene>
<sequence length="150" mass="17817">MENFINLKYEEWVKSGKYGLNSLEDYISLEIYPEDIEIFSTVLLPETFIFEDYILLRRPNINLNEQKSNFLQWSDKLKCKNEAQKIFNNTNVSDIFLNTSQNSSESTLLNVARLIKFNWENFLLNKYQDRQFNVVIGGENFDPSLTFYQI</sequence>
<dbReference type="AlphaFoldDB" id="A0A2I1RF48"/>